<dbReference type="GO" id="GO:0005886">
    <property type="term" value="C:plasma membrane"/>
    <property type="evidence" value="ECO:0007669"/>
    <property type="project" value="UniProtKB-SubCell"/>
</dbReference>
<keyword evidence="3 6" id="KW-0812">Transmembrane</keyword>
<evidence type="ECO:0000256" key="3">
    <source>
        <dbReference type="ARBA" id="ARBA00022692"/>
    </source>
</evidence>
<dbReference type="EMBL" id="JWJD01000001">
    <property type="protein sequence ID" value="KIH77750.1"/>
    <property type="molecule type" value="Genomic_DNA"/>
</dbReference>
<proteinExistence type="predicted"/>
<dbReference type="RefSeq" id="WP_040096133.1">
    <property type="nucleotide sequence ID" value="NZ_JWJD01000001.1"/>
</dbReference>
<dbReference type="AlphaFoldDB" id="A0A0C2HSG7"/>
<protein>
    <submittedName>
        <fullName evidence="8">Cation:proton antiporter</fullName>
    </submittedName>
</protein>
<dbReference type="InterPro" id="IPR025383">
    <property type="entry name" value="MrpA_C/MbhD"/>
</dbReference>
<feature type="transmembrane region" description="Helical" evidence="6">
    <location>
        <begin position="53"/>
        <end position="73"/>
    </location>
</feature>
<feature type="domain" description="MrpA C-terminal/MbhD" evidence="7">
    <location>
        <begin position="12"/>
        <end position="77"/>
    </location>
</feature>
<evidence type="ECO:0000256" key="6">
    <source>
        <dbReference type="SAM" id="Phobius"/>
    </source>
</evidence>
<gene>
    <name evidence="8" type="ORF">GFER_03605</name>
</gene>
<accession>A0A0C2HSG7</accession>
<keyword evidence="2" id="KW-1003">Cell membrane</keyword>
<evidence type="ECO:0000256" key="5">
    <source>
        <dbReference type="ARBA" id="ARBA00023136"/>
    </source>
</evidence>
<evidence type="ECO:0000259" key="7">
    <source>
        <dbReference type="Pfam" id="PF13244"/>
    </source>
</evidence>
<keyword evidence="4 6" id="KW-1133">Transmembrane helix</keyword>
<dbReference type="Proteomes" id="UP000035068">
    <property type="component" value="Unassembled WGS sequence"/>
</dbReference>
<comment type="subcellular location">
    <subcellularLocation>
        <location evidence="1">Cell membrane</location>
        <topology evidence="1">Multi-pass membrane protein</topology>
    </subcellularLocation>
</comment>
<sequence length="81" mass="8687">MIWQVDLIILTMLVICAIGAITVRDLLSAALIFGAYSFLMCLLWAGMGGVDVAFTEATVGAGVSTILFIAAIYRTSRRSKD</sequence>
<comment type="caution">
    <text evidence="8">The sequence shown here is derived from an EMBL/GenBank/DDBJ whole genome shotgun (WGS) entry which is preliminary data.</text>
</comment>
<keyword evidence="5 6" id="KW-0472">Membrane</keyword>
<reference evidence="8 9" key="1">
    <citation type="submission" date="2014-12" db="EMBL/GenBank/DDBJ databases">
        <title>Genomes of Geoalkalibacter ferrihydriticus and Geoalkalibacter subterraneus, two haloalkaliphilic metal-reducing members of the Geobacteraceae.</title>
        <authorList>
            <person name="Badalamenti J.P."/>
            <person name="Torres C.I."/>
            <person name="Krajmalnik-Brown R."/>
            <person name="Bond D.R."/>
        </authorList>
    </citation>
    <scope>NUCLEOTIDE SEQUENCE [LARGE SCALE GENOMIC DNA]</scope>
    <source>
        <strain evidence="8 9">DSM 17813</strain>
    </source>
</reference>
<evidence type="ECO:0000256" key="4">
    <source>
        <dbReference type="ARBA" id="ARBA00022989"/>
    </source>
</evidence>
<name>A0A0C2HSG7_9BACT</name>
<feature type="transmembrane region" description="Helical" evidence="6">
    <location>
        <begin position="30"/>
        <end position="47"/>
    </location>
</feature>
<feature type="transmembrane region" description="Helical" evidence="6">
    <location>
        <begin position="6"/>
        <end position="23"/>
    </location>
</feature>
<evidence type="ECO:0000313" key="8">
    <source>
        <dbReference type="EMBL" id="KIH77750.1"/>
    </source>
</evidence>
<organism evidence="8 9">
    <name type="scientific">Geoalkalibacter ferrihydriticus DSM 17813</name>
    <dbReference type="NCBI Taxonomy" id="1121915"/>
    <lineage>
        <taxon>Bacteria</taxon>
        <taxon>Pseudomonadati</taxon>
        <taxon>Thermodesulfobacteriota</taxon>
        <taxon>Desulfuromonadia</taxon>
        <taxon>Desulfuromonadales</taxon>
        <taxon>Geoalkalibacteraceae</taxon>
        <taxon>Geoalkalibacter</taxon>
    </lineage>
</organism>
<evidence type="ECO:0000256" key="2">
    <source>
        <dbReference type="ARBA" id="ARBA00022475"/>
    </source>
</evidence>
<evidence type="ECO:0000256" key="1">
    <source>
        <dbReference type="ARBA" id="ARBA00004651"/>
    </source>
</evidence>
<evidence type="ECO:0000313" key="9">
    <source>
        <dbReference type="Proteomes" id="UP000035068"/>
    </source>
</evidence>
<dbReference type="Pfam" id="PF13244">
    <property type="entry name" value="MbhD"/>
    <property type="match status" value="1"/>
</dbReference>
<keyword evidence="9" id="KW-1185">Reference proteome</keyword>